<sequence>MTSEPRRIPAVLQELQATWEGQPDLSLTALFGILNTHGVGWGADDDLLIQALRTMREEYPATITGPRYTVDSRFVVSTRQPDNIVTIDPFRVVVRPAVITDTRKQPGIWEYSHIECTVGGSLILTDADDFAHNLGQVQRIRRVTHEAHPETPQLTGVNRQGLGEQVYLLVLIDGSLILLDSKLRVFEALRREVKAETLTWKKILTCVPGEPLRVRTDTGDTTIGNAAVAKIIPLE</sequence>
<dbReference type="STRING" id="931089.CDES_02670"/>
<keyword evidence="2" id="KW-1185">Reference proteome</keyword>
<evidence type="ECO:0000313" key="1">
    <source>
        <dbReference type="EMBL" id="ALC04989.1"/>
    </source>
</evidence>
<reference evidence="1 2" key="1">
    <citation type="submission" date="2014-08" db="EMBL/GenBank/DDBJ databases">
        <title>Complete genome sequence of Corynebacterium deserti GIMN1.010 (=DSM 45689), isolated from desert sand in western China.</title>
        <authorList>
            <person name="Ruckert C."/>
            <person name="Albersmeier A."/>
            <person name="Kalinowski J."/>
        </authorList>
    </citation>
    <scope>NUCLEOTIDE SEQUENCE [LARGE SCALE GENOMIC DNA]</scope>
    <source>
        <strain evidence="1 2">GIMN1.010</strain>
    </source>
</reference>
<accession>A0A0M3Q936</accession>
<name>A0A0M3Q936_9CORY</name>
<dbReference type="RefSeq" id="WP_053544133.1">
    <property type="nucleotide sequence ID" value="NZ_CP009220.1"/>
</dbReference>
<dbReference type="OrthoDB" id="4415055at2"/>
<dbReference type="EMBL" id="CP009220">
    <property type="protein sequence ID" value="ALC04989.1"/>
    <property type="molecule type" value="Genomic_DNA"/>
</dbReference>
<dbReference type="Proteomes" id="UP000068067">
    <property type="component" value="Chromosome"/>
</dbReference>
<organism evidence="1 2">
    <name type="scientific">Corynebacterium deserti GIMN1.010</name>
    <dbReference type="NCBI Taxonomy" id="931089"/>
    <lineage>
        <taxon>Bacteria</taxon>
        <taxon>Bacillati</taxon>
        <taxon>Actinomycetota</taxon>
        <taxon>Actinomycetes</taxon>
        <taxon>Mycobacteriales</taxon>
        <taxon>Corynebacteriaceae</taxon>
        <taxon>Corynebacterium</taxon>
    </lineage>
</organism>
<dbReference type="PATRIC" id="fig|931089.4.peg.537"/>
<protein>
    <submittedName>
        <fullName evidence="1">Uncharacterized protein</fullName>
    </submittedName>
</protein>
<dbReference type="AlphaFoldDB" id="A0A0M3Q936"/>
<dbReference type="KEGG" id="cdx:CDES_02670"/>
<evidence type="ECO:0000313" key="2">
    <source>
        <dbReference type="Proteomes" id="UP000068067"/>
    </source>
</evidence>
<proteinExistence type="predicted"/>
<gene>
    <name evidence="1" type="ORF">CDES_02670</name>
</gene>